<dbReference type="Proteomes" id="UP000005336">
    <property type="component" value="Unassembled WGS sequence"/>
</dbReference>
<feature type="region of interest" description="Disordered" evidence="1">
    <location>
        <begin position="24"/>
        <end position="56"/>
    </location>
</feature>
<evidence type="ECO:0000256" key="1">
    <source>
        <dbReference type="SAM" id="MobiDB-lite"/>
    </source>
</evidence>
<protein>
    <recommendedName>
        <fullName evidence="5">Lipoprotein</fullName>
    </recommendedName>
</protein>
<dbReference type="AlphaFoldDB" id="G4CNG7"/>
<feature type="signal peptide" evidence="2">
    <location>
        <begin position="1"/>
        <end position="21"/>
    </location>
</feature>
<gene>
    <name evidence="3" type="ORF">HMPREF9370_0626</name>
</gene>
<proteinExistence type="predicted"/>
<keyword evidence="4" id="KW-1185">Reference proteome</keyword>
<comment type="caution">
    <text evidence="3">The sequence shown here is derived from an EMBL/GenBank/DDBJ whole genome shotgun (WGS) entry which is preliminary data.</text>
</comment>
<name>G4CNG7_9NEIS</name>
<evidence type="ECO:0000256" key="2">
    <source>
        <dbReference type="SAM" id="SignalP"/>
    </source>
</evidence>
<keyword evidence="2" id="KW-0732">Signal</keyword>
<feature type="compositionally biased region" description="Polar residues" evidence="1">
    <location>
        <begin position="28"/>
        <end position="47"/>
    </location>
</feature>
<evidence type="ECO:0000313" key="4">
    <source>
        <dbReference type="Proteomes" id="UP000005336"/>
    </source>
</evidence>
<dbReference type="STRING" id="1030841.HMPREF9370_0626"/>
<sequence length="173" mass="18572">MKPSFSTLLTFGAVLALSACAAQHKPESQTPETRSSEVQSPTKTSGACRSIGEGRKINNKGKNEAYMCSASAALNSKEAHEVLNPAIKVSYGSTGNQTLVSRQVANSVGKTPDETCQRAFLSAVKRFQSTAVKQNAKSVRLVSYFDKQTKGGSEYECHIGTWNSRVVLKGSLH</sequence>
<evidence type="ECO:0000313" key="3">
    <source>
        <dbReference type="EMBL" id="EGZ49981.1"/>
    </source>
</evidence>
<evidence type="ECO:0008006" key="5">
    <source>
        <dbReference type="Google" id="ProtNLM"/>
    </source>
</evidence>
<dbReference type="EMBL" id="AGAZ01000026">
    <property type="protein sequence ID" value="EGZ49981.1"/>
    <property type="molecule type" value="Genomic_DNA"/>
</dbReference>
<accession>G4CNG7</accession>
<feature type="chain" id="PRO_5003462658" description="Lipoprotein" evidence="2">
    <location>
        <begin position="22"/>
        <end position="173"/>
    </location>
</feature>
<organism evidence="3 4">
    <name type="scientific">Neisseria wadsworthii 9715</name>
    <dbReference type="NCBI Taxonomy" id="1030841"/>
    <lineage>
        <taxon>Bacteria</taxon>
        <taxon>Pseudomonadati</taxon>
        <taxon>Pseudomonadota</taxon>
        <taxon>Betaproteobacteria</taxon>
        <taxon>Neisseriales</taxon>
        <taxon>Neisseriaceae</taxon>
        <taxon>Neisseria</taxon>
    </lineage>
</organism>
<dbReference type="HOGENOM" id="CLU_129787_0_0_4"/>
<dbReference type="PROSITE" id="PS51257">
    <property type="entry name" value="PROKAR_LIPOPROTEIN"/>
    <property type="match status" value="1"/>
</dbReference>
<dbReference type="PATRIC" id="fig|1030841.3.peg.619"/>
<reference evidence="3 4" key="1">
    <citation type="submission" date="2011-06" db="EMBL/GenBank/DDBJ databases">
        <authorList>
            <person name="Muzny D."/>
            <person name="Qin X."/>
            <person name="Deng J."/>
            <person name="Jiang H."/>
            <person name="Liu Y."/>
            <person name="Qu J."/>
            <person name="Song X.-Z."/>
            <person name="Zhang L."/>
            <person name="Thornton R."/>
            <person name="Coyle M."/>
            <person name="Francisco L."/>
            <person name="Jackson L."/>
            <person name="Javaid M."/>
            <person name="Korchina V."/>
            <person name="Kovar C."/>
            <person name="Mata R."/>
            <person name="Mathew T."/>
            <person name="Ngo R."/>
            <person name="Nguyen L."/>
            <person name="Nguyen N."/>
            <person name="Okwuonu G."/>
            <person name="Ongeri F."/>
            <person name="Pham C."/>
            <person name="Simmons D."/>
            <person name="Wilczek-Boney K."/>
            <person name="Hale W."/>
            <person name="Jakkamsetti A."/>
            <person name="Pham P."/>
            <person name="Ruth R."/>
            <person name="San Lucas F."/>
            <person name="Warren J."/>
            <person name="Zhang J."/>
            <person name="Zhao Z."/>
            <person name="Zhou C."/>
            <person name="Zhu D."/>
            <person name="Lee S."/>
            <person name="Bess C."/>
            <person name="Blankenburg K."/>
            <person name="Forbes L."/>
            <person name="Fu Q."/>
            <person name="Gubbala S."/>
            <person name="Hirani K."/>
            <person name="Jayaseelan J.C."/>
            <person name="Lara F."/>
            <person name="Munidasa M."/>
            <person name="Palculict T."/>
            <person name="Patil S."/>
            <person name="Pu L.-L."/>
            <person name="Saada N."/>
            <person name="Tang L."/>
            <person name="Weissenberger G."/>
            <person name="Zhu Y."/>
            <person name="Hemphill L."/>
            <person name="Shang Y."/>
            <person name="Youmans B."/>
            <person name="Ayvaz T."/>
            <person name="Ross M."/>
            <person name="Santibanez J."/>
            <person name="Aqrawi P."/>
            <person name="Gross S."/>
            <person name="Joshi V."/>
            <person name="Fowler G."/>
            <person name="Nazareth L."/>
            <person name="Reid J."/>
            <person name="Worley K."/>
            <person name="Petrosino J."/>
            <person name="Highlander S."/>
            <person name="Gibbs R."/>
        </authorList>
    </citation>
    <scope>NUCLEOTIDE SEQUENCE [LARGE SCALE GENOMIC DNA]</scope>
    <source>
        <strain evidence="3 4">9715</strain>
    </source>
</reference>
<dbReference type="RefSeq" id="WP_009115772.1">
    <property type="nucleotide sequence ID" value="NZ_JH165159.1"/>
</dbReference>